<evidence type="ECO:0000256" key="5">
    <source>
        <dbReference type="ARBA" id="ARBA00023136"/>
    </source>
</evidence>
<dbReference type="InterPro" id="IPR000515">
    <property type="entry name" value="MetI-like"/>
</dbReference>
<comment type="caution">
    <text evidence="8">The sequence shown here is derived from an EMBL/GenBank/DDBJ whole genome shotgun (WGS) entry which is preliminary data.</text>
</comment>
<dbReference type="CDD" id="cd06261">
    <property type="entry name" value="TM_PBP2"/>
    <property type="match status" value="1"/>
</dbReference>
<dbReference type="InterPro" id="IPR035906">
    <property type="entry name" value="MetI-like_sf"/>
</dbReference>
<protein>
    <submittedName>
        <fullName evidence="8">ABC transporter permease</fullName>
    </submittedName>
</protein>
<keyword evidence="2 6" id="KW-0813">Transport</keyword>
<feature type="transmembrane region" description="Helical" evidence="6">
    <location>
        <begin position="126"/>
        <end position="148"/>
    </location>
</feature>
<organism evidence="8 9">
    <name type="scientific">Deinococcus petrolearius</name>
    <dbReference type="NCBI Taxonomy" id="1751295"/>
    <lineage>
        <taxon>Bacteria</taxon>
        <taxon>Thermotogati</taxon>
        <taxon>Deinococcota</taxon>
        <taxon>Deinococci</taxon>
        <taxon>Deinococcales</taxon>
        <taxon>Deinococcaceae</taxon>
        <taxon>Deinococcus</taxon>
    </lineage>
</organism>
<feature type="transmembrane region" description="Helical" evidence="6">
    <location>
        <begin position="222"/>
        <end position="243"/>
    </location>
</feature>
<comment type="subcellular location">
    <subcellularLocation>
        <location evidence="6">Cell membrane</location>
        <topology evidence="6">Multi-pass membrane protein</topology>
    </subcellularLocation>
    <subcellularLocation>
        <location evidence="1">Membrane</location>
        <topology evidence="1">Multi-pass membrane protein</topology>
    </subcellularLocation>
</comment>
<dbReference type="PROSITE" id="PS50928">
    <property type="entry name" value="ABC_TM1"/>
    <property type="match status" value="1"/>
</dbReference>
<dbReference type="PANTHER" id="PTHR30177">
    <property type="entry name" value="GLYCINE BETAINE/L-PROLINE TRANSPORT SYSTEM PERMEASE PROTEIN PROW"/>
    <property type="match status" value="1"/>
</dbReference>
<accession>A0ABW1DF35</accession>
<feature type="transmembrane region" description="Helical" evidence="6">
    <location>
        <begin position="59"/>
        <end position="82"/>
    </location>
</feature>
<dbReference type="SUPFAM" id="SSF161098">
    <property type="entry name" value="MetI-like"/>
    <property type="match status" value="1"/>
</dbReference>
<dbReference type="InterPro" id="IPR051204">
    <property type="entry name" value="ABC_transp_perm/SBD"/>
</dbReference>
<proteinExistence type="inferred from homology"/>
<evidence type="ECO:0000259" key="7">
    <source>
        <dbReference type="PROSITE" id="PS50928"/>
    </source>
</evidence>
<evidence type="ECO:0000256" key="6">
    <source>
        <dbReference type="RuleBase" id="RU363032"/>
    </source>
</evidence>
<dbReference type="Pfam" id="PF00528">
    <property type="entry name" value="BPD_transp_1"/>
    <property type="match status" value="1"/>
</dbReference>
<dbReference type="Proteomes" id="UP001595979">
    <property type="component" value="Unassembled WGS sequence"/>
</dbReference>
<evidence type="ECO:0000313" key="9">
    <source>
        <dbReference type="Proteomes" id="UP001595979"/>
    </source>
</evidence>
<name>A0ABW1DF35_9DEIO</name>
<evidence type="ECO:0000256" key="4">
    <source>
        <dbReference type="ARBA" id="ARBA00022989"/>
    </source>
</evidence>
<reference evidence="9" key="1">
    <citation type="journal article" date="2019" name="Int. J. Syst. Evol. Microbiol.">
        <title>The Global Catalogue of Microorganisms (GCM) 10K type strain sequencing project: providing services to taxonomists for standard genome sequencing and annotation.</title>
        <authorList>
            <consortium name="The Broad Institute Genomics Platform"/>
            <consortium name="The Broad Institute Genome Sequencing Center for Infectious Disease"/>
            <person name="Wu L."/>
            <person name="Ma J."/>
        </authorList>
    </citation>
    <scope>NUCLEOTIDE SEQUENCE [LARGE SCALE GENOMIC DNA]</scope>
    <source>
        <strain evidence="9">CGMCC 1.15053</strain>
    </source>
</reference>
<keyword evidence="9" id="KW-1185">Reference proteome</keyword>
<keyword evidence="4 6" id="KW-1133">Transmembrane helix</keyword>
<keyword evidence="3 6" id="KW-0812">Transmembrane</keyword>
<keyword evidence="5 6" id="KW-0472">Membrane</keyword>
<dbReference type="RefSeq" id="WP_380046328.1">
    <property type="nucleotide sequence ID" value="NZ_JBHSOH010000004.1"/>
</dbReference>
<dbReference type="Gene3D" id="1.10.3720.10">
    <property type="entry name" value="MetI-like"/>
    <property type="match status" value="1"/>
</dbReference>
<comment type="similarity">
    <text evidence="6">Belongs to the binding-protein-dependent transport system permease family.</text>
</comment>
<sequence>MTALAPAARPRRRVPWGALLWPALLLLCLWPGVLPNLLAPFSAGEAPDVSDSPLWRLTLVHLALVFGAEALVLLIGLPLAVFVTRPGRAALMRLAEALTGLGQTVPTLAILALAVPTLGLGLRPTLLGLVLYGLVPVVSNGVAGLLSVDRSVLDAARGMGMTPGQQLRRVELPLSLPILLAGVRTSTVYNVGTATIGAALGAGGLGLPIINGLSQQNTGLVLVGAILSALLALSLDALLGLVARRGSSGTAG</sequence>
<dbReference type="EMBL" id="JBHSOH010000004">
    <property type="protein sequence ID" value="MFC5847302.1"/>
    <property type="molecule type" value="Genomic_DNA"/>
</dbReference>
<evidence type="ECO:0000256" key="2">
    <source>
        <dbReference type="ARBA" id="ARBA00022448"/>
    </source>
</evidence>
<feature type="domain" description="ABC transmembrane type-1" evidence="7">
    <location>
        <begin position="58"/>
        <end position="239"/>
    </location>
</feature>
<gene>
    <name evidence="8" type="ORF">ACFPQ6_03175</name>
</gene>
<evidence type="ECO:0000256" key="3">
    <source>
        <dbReference type="ARBA" id="ARBA00022692"/>
    </source>
</evidence>
<feature type="transmembrane region" description="Helical" evidence="6">
    <location>
        <begin position="94"/>
        <end position="114"/>
    </location>
</feature>
<feature type="transmembrane region" description="Helical" evidence="6">
    <location>
        <begin position="188"/>
        <end position="210"/>
    </location>
</feature>
<evidence type="ECO:0000256" key="1">
    <source>
        <dbReference type="ARBA" id="ARBA00004141"/>
    </source>
</evidence>
<evidence type="ECO:0000313" key="8">
    <source>
        <dbReference type="EMBL" id="MFC5847302.1"/>
    </source>
</evidence>